<dbReference type="NCBIfam" id="TIGR00229">
    <property type="entry name" value="sensory_box"/>
    <property type="match status" value="2"/>
</dbReference>
<dbReference type="Pfam" id="PF00512">
    <property type="entry name" value="HisKA"/>
    <property type="match status" value="1"/>
</dbReference>
<feature type="region of interest" description="Disordered" evidence="11">
    <location>
        <begin position="1321"/>
        <end position="1342"/>
    </location>
</feature>
<sequence length="1483" mass="166734">MRVIYGEKETDWDSGSAGGAGSWAVLGKAPGRAPPGWRNEQMDMQRTARETLKAFCRAWYEQRNVELAAALSVRDVEIVNPGGFGLVHGVEGMTRRIGEAVRNIQEPFVCIFSEFCEQTLAEGVCSLTVELTLYNSRAVIHRSVFAVLALDGGEWRVKSLIVARSGKDGGQKEREAGLSWLERELAEANEELQDIINAIPGGVAIYKVSDRFETVYFSDGVPELSGYTPEEYRELAKGDAANMTYWEDTAEVVTRALEVIRTKGLDTMEFRKQHRDGHIVWVRAQVKWIGEEDGFPLLHCVFHNITDLKEARQEMEHLVNSIPGGIASYQIEDGRFVLLYFSDGVMKLSGHTREEYGRLAGRDAMNLVCEHDRDRVSAAARAALASGEVLDVSYRMRHKDGRLIWIHLNGRRIGPLADRAKFYAVFTGLSAENRLFQSLSGDLADGIYVIEKENYDLLYVNESKRLFAEGREGVGQKCYQALYGKDDPCEYCSLRTREPDGQEHEMIVPETGRFYSTSFRETDWNGIPAYVKIVRDVTGAVELRREKERLAQYFETVLKNLPGGVAVVRRDAQGKMEPEFMSEGFAAMTEMTMDQAWELYRRDAMEGVHPEDRGYVNRQMAEYIAGDENHCEIVYRLRKGGGGYVWVKNTLSLIQSEAGEARVYSVYRDMTREREEQSRLRQQYKDLIMQHYQTQGPDALVLGHCNITQNQILEIIDYTDSNLLGTFGSVREDFFTGLGSLVVDEEERRKFLDIYLNKPALEAFQRGDVERRLECFMRPPKEETGRYVLVNMSLVATPDSGDVTGILTVTDITRRTIEDRIMKQISAKGYDFISDVDLRQDRYYLLSGDELDSGIRDGGGVYSRRVEDVLLHEVVPRDRARMRQALDPAYILKRLERESSYTLAFSMVDLNGGIRTKNITISAVDLRLSRVCVARADITESVREQQGMLHVIAYTFELAGFINISQRSLTLYTRETVLENLPPYFVEQYSDAVGRFVDHHASEADQKEARRQFRIEIMRKKLEEKPGGYDFLFSCSEDGQERFKQVNVMWGDVNHGTICLVRADVTDMLAAERRTKRELENALARAEDANRAKSDFLSTMSHDIRTPMNAIMGMTALAMAHLGDQERVADCLQKISISSRHLLSLINDILDMSKIESSQITLNRMRISIHEMLGQLSAIMSSQARAAGLEFRIQAGEIAHPCFYGDALRINQILINILSNAVKYTPEGGRVDFEAEEIPAADGRCARYRFTVRDTGVGMTEEFLKHVFEPFTRSRQTTRVEGTGLGLSITKGLVNLMGGAISVESRLHQGTVFQVELEGEIAEPGGEGGAEREGGPDGRQYADEVNRRTFGGRLFLVAEDNEINAEILCELLSMYGAKTVVRQDGAQAVRAFAEAAPGTYDAILMDVQMPEMNGYEATRAIRSMERPDAGVIPIIAMTANAFAEDVKAAMEAGMTAHVAKPIDVEILRGSLRNVLNGSGKGRD</sequence>
<reference evidence="17" key="1">
    <citation type="submission" date="2016-10" db="EMBL/GenBank/DDBJ databases">
        <authorList>
            <person name="Varghese N."/>
            <person name="Submissions S."/>
        </authorList>
    </citation>
    <scope>NUCLEOTIDE SEQUENCE [LARGE SCALE GENOMIC DNA]</scope>
    <source>
        <strain evidence="17">NLAE-zl-G277</strain>
    </source>
</reference>
<dbReference type="PROSITE" id="PS50110">
    <property type="entry name" value="RESPONSE_REGULATORY"/>
    <property type="match status" value="1"/>
</dbReference>
<evidence type="ECO:0000256" key="2">
    <source>
        <dbReference type="ARBA" id="ARBA00012438"/>
    </source>
</evidence>
<evidence type="ECO:0000256" key="6">
    <source>
        <dbReference type="ARBA" id="ARBA00022777"/>
    </source>
</evidence>
<dbReference type="SMART" id="SM00448">
    <property type="entry name" value="REC"/>
    <property type="match status" value="1"/>
</dbReference>
<dbReference type="EC" id="2.7.13.3" evidence="2"/>
<dbReference type="PANTHER" id="PTHR43047">
    <property type="entry name" value="TWO-COMPONENT HISTIDINE PROTEIN KINASE"/>
    <property type="match status" value="1"/>
</dbReference>
<dbReference type="Pfam" id="PF02518">
    <property type="entry name" value="HATPase_c"/>
    <property type="match status" value="1"/>
</dbReference>
<evidence type="ECO:0000313" key="17">
    <source>
        <dbReference type="Proteomes" id="UP000198508"/>
    </source>
</evidence>
<evidence type="ECO:0000256" key="5">
    <source>
        <dbReference type="ARBA" id="ARBA00022679"/>
    </source>
</evidence>
<evidence type="ECO:0000256" key="11">
    <source>
        <dbReference type="SAM" id="MobiDB-lite"/>
    </source>
</evidence>
<dbReference type="InterPro" id="IPR000014">
    <property type="entry name" value="PAS"/>
</dbReference>
<dbReference type="InterPro" id="IPR004358">
    <property type="entry name" value="Sig_transdc_His_kin-like_C"/>
</dbReference>
<evidence type="ECO:0000259" key="15">
    <source>
        <dbReference type="PROSITE" id="PS50113"/>
    </source>
</evidence>
<feature type="domain" description="PAC" evidence="15">
    <location>
        <begin position="266"/>
        <end position="317"/>
    </location>
</feature>
<dbReference type="PROSITE" id="PS50112">
    <property type="entry name" value="PAS"/>
    <property type="match status" value="2"/>
</dbReference>
<dbReference type="GeneID" id="93278307"/>
<dbReference type="PRINTS" id="PR00344">
    <property type="entry name" value="BCTRLSENSOR"/>
</dbReference>
<evidence type="ECO:0000259" key="14">
    <source>
        <dbReference type="PROSITE" id="PS50112"/>
    </source>
</evidence>
<comment type="function">
    <text evidence="8">May play the central regulatory role in sporulation. It may be an element of the effector pathway responsible for the activation of sporulation genes in response to nutritional stress. Spo0A may act in concert with spo0H (a sigma factor) to control the expression of some genes that are critical to the sporulation process.</text>
</comment>
<proteinExistence type="predicted"/>
<dbReference type="Proteomes" id="UP000198508">
    <property type="component" value="Unassembled WGS sequence"/>
</dbReference>
<evidence type="ECO:0000259" key="13">
    <source>
        <dbReference type="PROSITE" id="PS50110"/>
    </source>
</evidence>
<dbReference type="PANTHER" id="PTHR43047:SF78">
    <property type="entry name" value="SENSORY_REGULATORY PROTEIN RPFC"/>
    <property type="match status" value="1"/>
</dbReference>
<keyword evidence="6" id="KW-0418">Kinase</keyword>
<keyword evidence="17" id="KW-1185">Reference proteome</keyword>
<dbReference type="GO" id="GO:0000155">
    <property type="term" value="F:phosphorelay sensor kinase activity"/>
    <property type="evidence" value="ECO:0007669"/>
    <property type="project" value="InterPro"/>
</dbReference>
<dbReference type="InterPro" id="IPR036890">
    <property type="entry name" value="HATPase_C_sf"/>
</dbReference>
<dbReference type="Pfam" id="PF08447">
    <property type="entry name" value="PAS_3"/>
    <property type="match status" value="3"/>
</dbReference>
<dbReference type="SUPFAM" id="SSF55874">
    <property type="entry name" value="ATPase domain of HSP90 chaperone/DNA topoisomerase II/histidine kinase"/>
    <property type="match status" value="1"/>
</dbReference>
<dbReference type="CDD" id="cd17546">
    <property type="entry name" value="REC_hyHK_CKI1_RcsC-like"/>
    <property type="match status" value="1"/>
</dbReference>
<dbReference type="SUPFAM" id="SSF55785">
    <property type="entry name" value="PYP-like sensor domain (PAS domain)"/>
    <property type="match status" value="3"/>
</dbReference>
<dbReference type="SMART" id="SM00388">
    <property type="entry name" value="HisKA"/>
    <property type="match status" value="1"/>
</dbReference>
<feature type="coiled-coil region" evidence="10">
    <location>
        <begin position="1062"/>
        <end position="1092"/>
    </location>
</feature>
<feature type="modified residue" description="4-aspartylphosphate" evidence="9">
    <location>
        <position position="1406"/>
    </location>
</feature>
<evidence type="ECO:0000256" key="1">
    <source>
        <dbReference type="ARBA" id="ARBA00000085"/>
    </source>
</evidence>
<dbReference type="RefSeq" id="WP_242956311.1">
    <property type="nucleotide sequence ID" value="NZ_FOIM01000009.1"/>
</dbReference>
<dbReference type="CDD" id="cd16922">
    <property type="entry name" value="HATPase_EvgS-ArcB-TorS-like"/>
    <property type="match status" value="1"/>
</dbReference>
<feature type="domain" description="Response regulatory" evidence="13">
    <location>
        <begin position="1354"/>
        <end position="1475"/>
    </location>
</feature>
<evidence type="ECO:0000256" key="9">
    <source>
        <dbReference type="PROSITE-ProRule" id="PRU00169"/>
    </source>
</evidence>
<dbReference type="InterPro" id="IPR011006">
    <property type="entry name" value="CheY-like_superfamily"/>
</dbReference>
<gene>
    <name evidence="16" type="ORF">SAMN05216313_109104</name>
</gene>
<dbReference type="Gene3D" id="3.30.565.10">
    <property type="entry name" value="Histidine kinase-like ATPase, C-terminal domain"/>
    <property type="match status" value="1"/>
</dbReference>
<dbReference type="SUPFAM" id="SSF52172">
    <property type="entry name" value="CheY-like"/>
    <property type="match status" value="1"/>
</dbReference>
<dbReference type="SUPFAM" id="SSF54427">
    <property type="entry name" value="NTF2-like"/>
    <property type="match status" value="1"/>
</dbReference>
<dbReference type="Pfam" id="PF00072">
    <property type="entry name" value="Response_reg"/>
    <property type="match status" value="1"/>
</dbReference>
<dbReference type="InterPro" id="IPR036097">
    <property type="entry name" value="HisK_dim/P_sf"/>
</dbReference>
<evidence type="ECO:0000259" key="12">
    <source>
        <dbReference type="PROSITE" id="PS50109"/>
    </source>
</evidence>
<feature type="compositionally biased region" description="Basic and acidic residues" evidence="11">
    <location>
        <begin position="1329"/>
        <end position="1342"/>
    </location>
</feature>
<dbReference type="PROSITE" id="PS50113">
    <property type="entry name" value="PAC"/>
    <property type="match status" value="2"/>
</dbReference>
<dbReference type="InterPro" id="IPR032710">
    <property type="entry name" value="NTF2-like_dom_sf"/>
</dbReference>
<dbReference type="SMART" id="SM00387">
    <property type="entry name" value="HATPase_c"/>
    <property type="match status" value="1"/>
</dbReference>
<evidence type="ECO:0000256" key="7">
    <source>
        <dbReference type="ARBA" id="ARBA00023012"/>
    </source>
</evidence>
<dbReference type="InterPro" id="IPR000700">
    <property type="entry name" value="PAS-assoc_C"/>
</dbReference>
<dbReference type="STRING" id="460384.SAMN05216313_109104"/>
<dbReference type="SMART" id="SM00086">
    <property type="entry name" value="PAC"/>
    <property type="match status" value="4"/>
</dbReference>
<evidence type="ECO:0000313" key="16">
    <source>
        <dbReference type="EMBL" id="SET60305.1"/>
    </source>
</evidence>
<dbReference type="CDD" id="cd00130">
    <property type="entry name" value="PAS"/>
    <property type="match status" value="3"/>
</dbReference>
<dbReference type="InterPro" id="IPR001789">
    <property type="entry name" value="Sig_transdc_resp-reg_receiver"/>
</dbReference>
<feature type="domain" description="PAC" evidence="15">
    <location>
        <begin position="631"/>
        <end position="682"/>
    </location>
</feature>
<dbReference type="InterPro" id="IPR001610">
    <property type="entry name" value="PAC"/>
</dbReference>
<dbReference type="CDD" id="cd00082">
    <property type="entry name" value="HisKA"/>
    <property type="match status" value="1"/>
</dbReference>
<comment type="catalytic activity">
    <reaction evidence="1">
        <text>ATP + protein L-histidine = ADP + protein N-phospho-L-histidine.</text>
        <dbReference type="EC" id="2.7.13.3"/>
    </reaction>
</comment>
<dbReference type="InterPro" id="IPR005467">
    <property type="entry name" value="His_kinase_dom"/>
</dbReference>
<evidence type="ECO:0000256" key="4">
    <source>
        <dbReference type="ARBA" id="ARBA00022553"/>
    </source>
</evidence>
<dbReference type="PROSITE" id="PS50109">
    <property type="entry name" value="HIS_KIN"/>
    <property type="match status" value="1"/>
</dbReference>
<dbReference type="EMBL" id="FOIM01000009">
    <property type="protein sequence ID" value="SET60305.1"/>
    <property type="molecule type" value="Genomic_DNA"/>
</dbReference>
<dbReference type="SUPFAM" id="SSF47384">
    <property type="entry name" value="Homodimeric domain of signal transducing histidine kinase"/>
    <property type="match status" value="1"/>
</dbReference>
<dbReference type="InterPro" id="IPR003661">
    <property type="entry name" value="HisK_dim/P_dom"/>
</dbReference>
<evidence type="ECO:0000256" key="3">
    <source>
        <dbReference type="ARBA" id="ARBA00018672"/>
    </source>
</evidence>
<feature type="domain" description="PAS" evidence="14">
    <location>
        <begin position="188"/>
        <end position="231"/>
    </location>
</feature>
<dbReference type="Gene3D" id="3.40.50.2300">
    <property type="match status" value="1"/>
</dbReference>
<dbReference type="InterPro" id="IPR003594">
    <property type="entry name" value="HATPase_dom"/>
</dbReference>
<protein>
    <recommendedName>
        <fullName evidence="3">Stage 0 sporulation protein A homolog</fullName>
        <ecNumber evidence="2">2.7.13.3</ecNumber>
    </recommendedName>
</protein>
<name>A0A1I0FRY4_9FIRM</name>
<keyword evidence="7" id="KW-0902">Two-component regulatory system</keyword>
<dbReference type="InterPro" id="IPR013655">
    <property type="entry name" value="PAS_fold_3"/>
</dbReference>
<accession>A0A1I0FRY4</accession>
<dbReference type="Gene3D" id="3.30.450.20">
    <property type="entry name" value="PAS domain"/>
    <property type="match status" value="3"/>
</dbReference>
<feature type="domain" description="PAS" evidence="14">
    <location>
        <begin position="311"/>
        <end position="387"/>
    </location>
</feature>
<dbReference type="InterPro" id="IPR035965">
    <property type="entry name" value="PAS-like_dom_sf"/>
</dbReference>
<keyword evidence="4 9" id="KW-0597">Phosphoprotein</keyword>
<dbReference type="Gene3D" id="1.10.287.130">
    <property type="match status" value="1"/>
</dbReference>
<evidence type="ECO:0000256" key="10">
    <source>
        <dbReference type="SAM" id="Coils"/>
    </source>
</evidence>
<evidence type="ECO:0000256" key="8">
    <source>
        <dbReference type="ARBA" id="ARBA00024867"/>
    </source>
</evidence>
<feature type="domain" description="Histidine kinase" evidence="12">
    <location>
        <begin position="1099"/>
        <end position="1321"/>
    </location>
</feature>
<keyword evidence="5" id="KW-0808">Transferase</keyword>
<keyword evidence="10" id="KW-0175">Coiled coil</keyword>
<organism evidence="16 17">
    <name type="scientific">Enterocloster lavalensis</name>
    <dbReference type="NCBI Taxonomy" id="460384"/>
    <lineage>
        <taxon>Bacteria</taxon>
        <taxon>Bacillati</taxon>
        <taxon>Bacillota</taxon>
        <taxon>Clostridia</taxon>
        <taxon>Lachnospirales</taxon>
        <taxon>Lachnospiraceae</taxon>
        <taxon>Enterocloster</taxon>
    </lineage>
</organism>